<accession>A0ABQ9ID31</accession>
<gene>
    <name evidence="1" type="ORF">PR048_007232</name>
</gene>
<comment type="caution">
    <text evidence="1">The sequence shown here is derived from an EMBL/GenBank/DDBJ whole genome shotgun (WGS) entry which is preliminary data.</text>
</comment>
<name>A0ABQ9ID31_9NEOP</name>
<evidence type="ECO:0000313" key="1">
    <source>
        <dbReference type="EMBL" id="KAJ8894569.1"/>
    </source>
</evidence>
<protein>
    <submittedName>
        <fullName evidence="1">Uncharacterized protein</fullName>
    </submittedName>
</protein>
<dbReference type="EMBL" id="JARBHB010000002">
    <property type="protein sequence ID" value="KAJ8894569.1"/>
    <property type="molecule type" value="Genomic_DNA"/>
</dbReference>
<dbReference type="Proteomes" id="UP001159363">
    <property type="component" value="Chromosome 2"/>
</dbReference>
<proteinExistence type="predicted"/>
<reference evidence="1 2" key="1">
    <citation type="submission" date="2023-02" db="EMBL/GenBank/DDBJ databases">
        <title>LHISI_Scaffold_Assembly.</title>
        <authorList>
            <person name="Stuart O.P."/>
            <person name="Cleave R."/>
            <person name="Magrath M.J.L."/>
            <person name="Mikheyev A.S."/>
        </authorList>
    </citation>
    <scope>NUCLEOTIDE SEQUENCE [LARGE SCALE GENOMIC DNA]</scope>
    <source>
        <strain evidence="1">Daus_M_001</strain>
        <tissue evidence="1">Leg muscle</tissue>
    </source>
</reference>
<keyword evidence="2" id="KW-1185">Reference proteome</keyword>
<sequence length="119" mass="13506">MECVSDNVFSENLLLLGKINVTNLANSHWVKKIQIKDKFVKLNLDTGAQVRHKEAGSKYNNLHSKIRELQWVTTCQYKLGKCLCKCTFGEGRTGVVEFQVAREEKNTPSALGLPTIEFY</sequence>
<feature type="non-terminal residue" evidence="1">
    <location>
        <position position="119"/>
    </location>
</feature>
<organism evidence="1 2">
    <name type="scientific">Dryococelus australis</name>
    <dbReference type="NCBI Taxonomy" id="614101"/>
    <lineage>
        <taxon>Eukaryota</taxon>
        <taxon>Metazoa</taxon>
        <taxon>Ecdysozoa</taxon>
        <taxon>Arthropoda</taxon>
        <taxon>Hexapoda</taxon>
        <taxon>Insecta</taxon>
        <taxon>Pterygota</taxon>
        <taxon>Neoptera</taxon>
        <taxon>Polyneoptera</taxon>
        <taxon>Phasmatodea</taxon>
        <taxon>Verophasmatodea</taxon>
        <taxon>Anareolatae</taxon>
        <taxon>Phasmatidae</taxon>
        <taxon>Eurycanthinae</taxon>
        <taxon>Dryococelus</taxon>
    </lineage>
</organism>
<evidence type="ECO:0000313" key="2">
    <source>
        <dbReference type="Proteomes" id="UP001159363"/>
    </source>
</evidence>